<dbReference type="AlphaFoldDB" id="A0A8H4BQT8"/>
<reference evidence="1 2" key="1">
    <citation type="submission" date="2019-09" db="EMBL/GenBank/DDBJ databases">
        <authorList>
            <consortium name="DOE Joint Genome Institute"/>
            <person name="Mondo S.J."/>
            <person name="Navarro-Mendoza M.I."/>
            <person name="Perez-Arques C."/>
            <person name="Panchal S."/>
            <person name="Nicolas F.E."/>
            <person name="Ganguly P."/>
            <person name="Pangilinan J."/>
            <person name="Grigoriev I."/>
            <person name="Heitman J."/>
            <person name="Sanya K."/>
            <person name="Garre V."/>
        </authorList>
    </citation>
    <scope>NUCLEOTIDE SEQUENCE [LARGE SCALE GENOMIC DNA]</scope>
    <source>
        <strain evidence="1 2">MU402</strain>
    </source>
</reference>
<comment type="caution">
    <text evidence="1">The sequence shown here is derived from an EMBL/GenBank/DDBJ whole genome shotgun (WGS) entry which is preliminary data.</text>
</comment>
<name>A0A8H4BQT8_MUCCL</name>
<gene>
    <name evidence="1" type="ORF">FB192DRAFT_1453459</name>
</gene>
<proteinExistence type="predicted"/>
<accession>A0A8H4BQT8</accession>
<evidence type="ECO:0000313" key="2">
    <source>
        <dbReference type="Proteomes" id="UP000469890"/>
    </source>
</evidence>
<sequence length="164" mass="18618">MSSTTSSSTSEEASFDLGEKAHLWYYQDEDYTESVPNQPPINVYTNYQQNIHYVAFIGLFGADGFNSNAKDLTGLCFRSTEFVYLNNLLLACGIRSPRLNFVMSKDISKRFQAGHFGTRQVHHEDIPEDDDFYEAAAEALELIPTNLLHGKLHFILPLIEIFTL</sequence>
<organism evidence="1 2">
    <name type="scientific">Mucor circinelloides f. lusitanicus</name>
    <name type="common">Mucor racemosus var. lusitanicus</name>
    <dbReference type="NCBI Taxonomy" id="29924"/>
    <lineage>
        <taxon>Eukaryota</taxon>
        <taxon>Fungi</taxon>
        <taxon>Fungi incertae sedis</taxon>
        <taxon>Mucoromycota</taxon>
        <taxon>Mucoromycotina</taxon>
        <taxon>Mucoromycetes</taxon>
        <taxon>Mucorales</taxon>
        <taxon>Mucorineae</taxon>
        <taxon>Mucoraceae</taxon>
        <taxon>Mucor</taxon>
    </lineage>
</organism>
<dbReference type="EMBL" id="JAAECE010000001">
    <property type="protein sequence ID" value="KAF1806370.1"/>
    <property type="molecule type" value="Genomic_DNA"/>
</dbReference>
<dbReference type="Proteomes" id="UP000469890">
    <property type="component" value="Unassembled WGS sequence"/>
</dbReference>
<evidence type="ECO:0000313" key="1">
    <source>
        <dbReference type="EMBL" id="KAF1806370.1"/>
    </source>
</evidence>
<protein>
    <submittedName>
        <fullName evidence="1">Uncharacterized protein</fullName>
    </submittedName>
</protein>